<gene>
    <name evidence="1" type="ORF">CEXT_158281</name>
</gene>
<organism evidence="1 2">
    <name type="scientific">Caerostris extrusa</name>
    <name type="common">Bark spider</name>
    <name type="synonym">Caerostris bankana</name>
    <dbReference type="NCBI Taxonomy" id="172846"/>
    <lineage>
        <taxon>Eukaryota</taxon>
        <taxon>Metazoa</taxon>
        <taxon>Ecdysozoa</taxon>
        <taxon>Arthropoda</taxon>
        <taxon>Chelicerata</taxon>
        <taxon>Arachnida</taxon>
        <taxon>Araneae</taxon>
        <taxon>Araneomorphae</taxon>
        <taxon>Entelegynae</taxon>
        <taxon>Araneoidea</taxon>
        <taxon>Araneidae</taxon>
        <taxon>Caerostris</taxon>
    </lineage>
</organism>
<sequence>MAVRLSSLSRLSPNPLSSRILAGLQIGANPFVGTTYPTPDASMRPSTRKRDVDPILQSKSLPTPQNLPSFTIIFLLLNGKKR</sequence>
<proteinExistence type="predicted"/>
<dbReference type="EMBL" id="BPLR01004181">
    <property type="protein sequence ID" value="GIX93012.1"/>
    <property type="molecule type" value="Genomic_DNA"/>
</dbReference>
<keyword evidence="2" id="KW-1185">Reference proteome</keyword>
<comment type="caution">
    <text evidence="1">The sequence shown here is derived from an EMBL/GenBank/DDBJ whole genome shotgun (WGS) entry which is preliminary data.</text>
</comment>
<protein>
    <submittedName>
        <fullName evidence="1">Uncharacterized protein</fullName>
    </submittedName>
</protein>
<evidence type="ECO:0000313" key="2">
    <source>
        <dbReference type="Proteomes" id="UP001054945"/>
    </source>
</evidence>
<reference evidence="1 2" key="1">
    <citation type="submission" date="2021-06" db="EMBL/GenBank/DDBJ databases">
        <title>Caerostris extrusa draft genome.</title>
        <authorList>
            <person name="Kono N."/>
            <person name="Arakawa K."/>
        </authorList>
    </citation>
    <scope>NUCLEOTIDE SEQUENCE [LARGE SCALE GENOMIC DNA]</scope>
</reference>
<evidence type="ECO:0000313" key="1">
    <source>
        <dbReference type="EMBL" id="GIX93012.1"/>
    </source>
</evidence>
<accession>A0AAV4PD16</accession>
<dbReference type="AlphaFoldDB" id="A0AAV4PD16"/>
<dbReference type="Proteomes" id="UP001054945">
    <property type="component" value="Unassembled WGS sequence"/>
</dbReference>
<name>A0AAV4PD16_CAEEX</name>